<sequence>MKLSFTKVPLIFALSVLSLSAGAIEADYTNELSENPFSQYMKYETADVIKVRKLEASYKNILYVPEHHLSQHATRSDVTQIASGVQNANLKATQYGALKLRKICRAVISPATDRFDAVSIAKRLSRINETDTRMRLAAYKELNGRLSEESRRSINSLVESKVPDFSQHQTIDQVAFATNEPDVFLATITPRCRQLLEHDVVELFQSIEESGGHSSITAELEK</sequence>
<name>A0A545UIM1_9GAMM</name>
<organism evidence="2 3">
    <name type="scientific">Aliikangiella coralliicola</name>
    <dbReference type="NCBI Taxonomy" id="2592383"/>
    <lineage>
        <taxon>Bacteria</taxon>
        <taxon>Pseudomonadati</taxon>
        <taxon>Pseudomonadota</taxon>
        <taxon>Gammaproteobacteria</taxon>
        <taxon>Oceanospirillales</taxon>
        <taxon>Pleioneaceae</taxon>
        <taxon>Aliikangiella</taxon>
    </lineage>
</organism>
<feature type="chain" id="PRO_5021860363" description="DUF4142 domain-containing protein" evidence="1">
    <location>
        <begin position="24"/>
        <end position="222"/>
    </location>
</feature>
<gene>
    <name evidence="2" type="ORF">FLL46_00005</name>
</gene>
<evidence type="ECO:0008006" key="4">
    <source>
        <dbReference type="Google" id="ProtNLM"/>
    </source>
</evidence>
<keyword evidence="1" id="KW-0732">Signal</keyword>
<dbReference type="RefSeq" id="WP_142891369.1">
    <property type="nucleotide sequence ID" value="NZ_ML660160.1"/>
</dbReference>
<proteinExistence type="predicted"/>
<protein>
    <recommendedName>
        <fullName evidence="4">DUF4142 domain-containing protein</fullName>
    </recommendedName>
</protein>
<dbReference type="EMBL" id="VIKS01000001">
    <property type="protein sequence ID" value="TQV89305.1"/>
    <property type="molecule type" value="Genomic_DNA"/>
</dbReference>
<feature type="signal peptide" evidence="1">
    <location>
        <begin position="1"/>
        <end position="23"/>
    </location>
</feature>
<evidence type="ECO:0000313" key="3">
    <source>
        <dbReference type="Proteomes" id="UP000315439"/>
    </source>
</evidence>
<accession>A0A545UIM1</accession>
<keyword evidence="3" id="KW-1185">Reference proteome</keyword>
<evidence type="ECO:0000256" key="1">
    <source>
        <dbReference type="SAM" id="SignalP"/>
    </source>
</evidence>
<evidence type="ECO:0000313" key="2">
    <source>
        <dbReference type="EMBL" id="TQV89305.1"/>
    </source>
</evidence>
<reference evidence="2 3" key="1">
    <citation type="submission" date="2019-07" db="EMBL/GenBank/DDBJ databases">
        <title>Draft genome for Aliikangiella sp. M105.</title>
        <authorList>
            <person name="Wang G."/>
        </authorList>
    </citation>
    <scope>NUCLEOTIDE SEQUENCE [LARGE SCALE GENOMIC DNA]</scope>
    <source>
        <strain evidence="2 3">M105</strain>
    </source>
</reference>
<comment type="caution">
    <text evidence="2">The sequence shown here is derived from an EMBL/GenBank/DDBJ whole genome shotgun (WGS) entry which is preliminary data.</text>
</comment>
<dbReference type="Proteomes" id="UP000315439">
    <property type="component" value="Unassembled WGS sequence"/>
</dbReference>
<dbReference type="AlphaFoldDB" id="A0A545UIM1"/>